<dbReference type="PANTHER" id="PTHR32246">
    <property type="entry name" value="INGRESSION PROTEIN FIC1"/>
    <property type="match status" value="1"/>
</dbReference>
<evidence type="ECO:0000256" key="1">
    <source>
        <dbReference type="SAM" id="Phobius"/>
    </source>
</evidence>
<dbReference type="SMART" id="SM00239">
    <property type="entry name" value="C2"/>
    <property type="match status" value="1"/>
</dbReference>
<keyword evidence="1" id="KW-0472">Membrane</keyword>
<keyword evidence="1" id="KW-1133">Transmembrane helix</keyword>
<keyword evidence="1" id="KW-0812">Transmembrane</keyword>
<feature type="transmembrane region" description="Helical" evidence="1">
    <location>
        <begin position="151"/>
        <end position="172"/>
    </location>
</feature>
<dbReference type="Gene3D" id="2.60.40.150">
    <property type="entry name" value="C2 domain"/>
    <property type="match status" value="1"/>
</dbReference>
<organism evidence="3">
    <name type="scientific">Solanum chacoense</name>
    <name type="common">Chaco potato</name>
    <dbReference type="NCBI Taxonomy" id="4108"/>
    <lineage>
        <taxon>Eukaryota</taxon>
        <taxon>Viridiplantae</taxon>
        <taxon>Streptophyta</taxon>
        <taxon>Embryophyta</taxon>
        <taxon>Tracheophyta</taxon>
        <taxon>Spermatophyta</taxon>
        <taxon>Magnoliopsida</taxon>
        <taxon>eudicotyledons</taxon>
        <taxon>Gunneridae</taxon>
        <taxon>Pentapetalae</taxon>
        <taxon>asterids</taxon>
        <taxon>lamiids</taxon>
        <taxon>Solanales</taxon>
        <taxon>Solanaceae</taxon>
        <taxon>Solanoideae</taxon>
        <taxon>Solaneae</taxon>
        <taxon>Solanum</taxon>
    </lineage>
</organism>
<dbReference type="PROSITE" id="PS50004">
    <property type="entry name" value="C2"/>
    <property type="match status" value="1"/>
</dbReference>
<dbReference type="EMBL" id="GEDG01021093">
    <property type="protein sequence ID" value="JAP18589.1"/>
    <property type="molecule type" value="Transcribed_RNA"/>
</dbReference>
<dbReference type="SUPFAM" id="SSF49562">
    <property type="entry name" value="C2 domain (Calcium/lipid-binding domain, CaLB)"/>
    <property type="match status" value="1"/>
</dbReference>
<dbReference type="AlphaFoldDB" id="A0A0V0HEA0"/>
<proteinExistence type="predicted"/>
<dbReference type="PANTHER" id="PTHR32246:SF114">
    <property type="entry name" value="C2 DOMAIN-CONTAINING PROTEIN"/>
    <property type="match status" value="1"/>
</dbReference>
<dbReference type="InterPro" id="IPR035892">
    <property type="entry name" value="C2_domain_sf"/>
</dbReference>
<protein>
    <submittedName>
        <fullName evidence="3">Putative ovule protein</fullName>
    </submittedName>
</protein>
<sequence>MEARCLSFTVHSASDLINVRKIGKMKVYAKVSIAGKSKCTEPDVVNNINPEWNKKLEFMVPEIQAQGKISVKIELFCKRSLSPDKYVGEVNLSLDSQCLKSCNTCSVDRSDSNYESSSFGTLMYSSVLGEKDTVVDSPPSKPPSKDYTNKIGIAQIGATLVGAVAAVGAALVDD</sequence>
<feature type="domain" description="C2" evidence="2">
    <location>
        <begin position="1"/>
        <end position="107"/>
    </location>
</feature>
<dbReference type="InterPro" id="IPR000008">
    <property type="entry name" value="C2_dom"/>
</dbReference>
<evidence type="ECO:0000259" key="2">
    <source>
        <dbReference type="PROSITE" id="PS50004"/>
    </source>
</evidence>
<dbReference type="Pfam" id="PF00168">
    <property type="entry name" value="C2"/>
    <property type="match status" value="1"/>
</dbReference>
<reference evidence="3" key="1">
    <citation type="submission" date="2015-12" db="EMBL/GenBank/DDBJ databases">
        <title>Gene expression during late stages of embryo sac development: a critical building block for successful pollen-pistil interactions.</title>
        <authorList>
            <person name="Liu Y."/>
            <person name="Joly V."/>
            <person name="Sabar M."/>
            <person name="Matton D.P."/>
        </authorList>
    </citation>
    <scope>NUCLEOTIDE SEQUENCE</scope>
</reference>
<evidence type="ECO:0000313" key="3">
    <source>
        <dbReference type="EMBL" id="JAP18589.1"/>
    </source>
</evidence>
<name>A0A0V0HEA0_SOLCH</name>
<accession>A0A0V0HEA0</accession>